<evidence type="ECO:0000256" key="3">
    <source>
        <dbReference type="PROSITE-ProRule" id="PRU00339"/>
    </source>
</evidence>
<keyword evidence="1" id="KW-0677">Repeat</keyword>
<dbReference type="Pfam" id="PF13181">
    <property type="entry name" value="TPR_8"/>
    <property type="match status" value="1"/>
</dbReference>
<dbReference type="PROSITE" id="PS50005">
    <property type="entry name" value="TPR"/>
    <property type="match status" value="1"/>
</dbReference>
<feature type="repeat" description="TPR" evidence="3">
    <location>
        <begin position="152"/>
        <end position="185"/>
    </location>
</feature>
<accession>A0A7S2SNF2</accession>
<evidence type="ECO:0000256" key="1">
    <source>
        <dbReference type="ARBA" id="ARBA00022737"/>
    </source>
</evidence>
<dbReference type="PANTHER" id="PTHR11242:SF0">
    <property type="entry name" value="TPR_REGION DOMAIN-CONTAINING PROTEIN"/>
    <property type="match status" value="1"/>
</dbReference>
<dbReference type="Gene3D" id="1.25.40.10">
    <property type="entry name" value="Tetratricopeptide repeat domain"/>
    <property type="match status" value="1"/>
</dbReference>
<proteinExistence type="predicted"/>
<feature type="compositionally biased region" description="Basic and acidic residues" evidence="4">
    <location>
        <begin position="26"/>
        <end position="52"/>
    </location>
</feature>
<evidence type="ECO:0000256" key="2">
    <source>
        <dbReference type="ARBA" id="ARBA00022803"/>
    </source>
</evidence>
<feature type="compositionally biased region" description="Basic and acidic residues" evidence="4">
    <location>
        <begin position="216"/>
        <end position="230"/>
    </location>
</feature>
<sequence length="264" mass="29721">MGTVVGGEDESNKTTCEIEELAGDAEVDRNGQDDQGDRDIGAGDGPVEEKEERSAIFETRLDLAKKYKEEGNVLYKEGRSGDALKVYAKGLYQSEFDEMQWNFELLNPHREMVVAVRVPLLLNSAACALKLKNGDQVVEFCEQVFKLEPDNLKALYRRGQAYVLLSKLEKAKEDFTKVAKAEPNDKVVRKNLNDVSNRLKREQVASSSLWQGKFTSESHERSATRSKGEEASEEYSEGNICSRLLRYAFSFVGLDPGHQKLKTR</sequence>
<dbReference type="SMART" id="SM00028">
    <property type="entry name" value="TPR"/>
    <property type="match status" value="3"/>
</dbReference>
<keyword evidence="2 3" id="KW-0802">TPR repeat</keyword>
<reference evidence="5" key="1">
    <citation type="submission" date="2021-01" db="EMBL/GenBank/DDBJ databases">
        <authorList>
            <person name="Corre E."/>
            <person name="Pelletier E."/>
            <person name="Niang G."/>
            <person name="Scheremetjew M."/>
            <person name="Finn R."/>
            <person name="Kale V."/>
            <person name="Holt S."/>
            <person name="Cochrane G."/>
            <person name="Meng A."/>
            <person name="Brown T."/>
            <person name="Cohen L."/>
        </authorList>
    </citation>
    <scope>NUCLEOTIDE SEQUENCE</scope>
    <source>
        <strain evidence="5">NY070348D</strain>
    </source>
</reference>
<organism evidence="5">
    <name type="scientific">Mucochytrium quahogii</name>
    <dbReference type="NCBI Taxonomy" id="96639"/>
    <lineage>
        <taxon>Eukaryota</taxon>
        <taxon>Sar</taxon>
        <taxon>Stramenopiles</taxon>
        <taxon>Bigyra</taxon>
        <taxon>Labyrinthulomycetes</taxon>
        <taxon>Thraustochytrida</taxon>
        <taxon>Thraustochytriidae</taxon>
        <taxon>Mucochytrium</taxon>
    </lineage>
</organism>
<protein>
    <submittedName>
        <fullName evidence="5">Uncharacterized protein</fullName>
    </submittedName>
</protein>
<dbReference type="SUPFAM" id="SSF48452">
    <property type="entry name" value="TPR-like"/>
    <property type="match status" value="1"/>
</dbReference>
<dbReference type="InterPro" id="IPR019734">
    <property type="entry name" value="TPR_rpt"/>
</dbReference>
<gene>
    <name evidence="5" type="ORF">QSP1433_LOCUS15249</name>
</gene>
<name>A0A7S2SNF2_9STRA</name>
<dbReference type="InterPro" id="IPR039663">
    <property type="entry name" value="AIP/AIPL1/TTC9"/>
</dbReference>
<dbReference type="EMBL" id="HBHK01024190">
    <property type="protein sequence ID" value="CAD9703364.1"/>
    <property type="molecule type" value="Transcribed_RNA"/>
</dbReference>
<dbReference type="PANTHER" id="PTHR11242">
    <property type="entry name" value="ARYL HYDROCARBON RECEPTOR INTERACTING PROTEIN RELATED"/>
    <property type="match status" value="1"/>
</dbReference>
<evidence type="ECO:0000256" key="4">
    <source>
        <dbReference type="SAM" id="MobiDB-lite"/>
    </source>
</evidence>
<feature type="region of interest" description="Disordered" evidence="4">
    <location>
        <begin position="21"/>
        <end position="52"/>
    </location>
</feature>
<evidence type="ECO:0000313" key="5">
    <source>
        <dbReference type="EMBL" id="CAD9703364.1"/>
    </source>
</evidence>
<feature type="region of interest" description="Disordered" evidence="4">
    <location>
        <begin position="212"/>
        <end position="232"/>
    </location>
</feature>
<dbReference type="AlphaFoldDB" id="A0A7S2SNF2"/>
<dbReference type="InterPro" id="IPR011990">
    <property type="entry name" value="TPR-like_helical_dom_sf"/>
</dbReference>